<dbReference type="EMBL" id="CP031395">
    <property type="protein sequence ID" value="QBK06127.1"/>
    <property type="molecule type" value="Genomic_DNA"/>
</dbReference>
<name>A0A4P6UPS6_9BURK</name>
<dbReference type="OrthoDB" id="9778629at2"/>
<evidence type="ECO:0000313" key="1">
    <source>
        <dbReference type="EMBL" id="QBK06127.1"/>
    </source>
</evidence>
<protein>
    <submittedName>
        <fullName evidence="1">DUF455 family protein</fullName>
    </submittedName>
</protein>
<sequence length="268" mass="29655">MNSAPELRASCLRLLTLADPVAKAVEVLTLDVRAGCLDPDTVFNPQGHEGRPGRGETPVLLPHTQIKPGALNTPRGHAALVHSIVHIERNAIDLALDICWRFPGLPEAFYRDWLRVAREEANHFTLLRAHLRTLGFDYGDFPAHNGLWEMAERTRDDLLARVALVPRTLEARGLDASPAVKVKLLSIGDLRGGEILDLILREEIGHVATGNRWYAWACGQRDLDPLATYAELTTRYQAPRLKKPFNLDARRAAGFTDAELLALEASGT</sequence>
<dbReference type="CDD" id="cd00657">
    <property type="entry name" value="Ferritin_like"/>
    <property type="match status" value="1"/>
</dbReference>
<dbReference type="AlphaFoldDB" id="A0A4P6UPS6"/>
<dbReference type="PIRSF" id="PIRSF012318">
    <property type="entry name" value="UCP012318"/>
    <property type="match status" value="1"/>
</dbReference>
<dbReference type="InterPro" id="IPR007402">
    <property type="entry name" value="DUF455"/>
</dbReference>
<dbReference type="SUPFAM" id="SSF47240">
    <property type="entry name" value="Ferritin-like"/>
    <property type="match status" value="1"/>
</dbReference>
<accession>A0A4P6UPS6</accession>
<gene>
    <name evidence="1" type="ORF">DW355_16635</name>
</gene>
<dbReference type="InterPro" id="IPR011197">
    <property type="entry name" value="UCP012318"/>
</dbReference>
<dbReference type="InterPro" id="IPR009078">
    <property type="entry name" value="Ferritin-like_SF"/>
</dbReference>
<dbReference type="Proteomes" id="UP000292939">
    <property type="component" value="Chromosome"/>
</dbReference>
<dbReference type="Pfam" id="PF04305">
    <property type="entry name" value="DUF455"/>
    <property type="match status" value="1"/>
</dbReference>
<organism evidence="1 2">
    <name type="scientific">Hylemonella gracilis</name>
    <dbReference type="NCBI Taxonomy" id="80880"/>
    <lineage>
        <taxon>Bacteria</taxon>
        <taxon>Pseudomonadati</taxon>
        <taxon>Pseudomonadota</taxon>
        <taxon>Betaproteobacteria</taxon>
        <taxon>Burkholderiales</taxon>
        <taxon>Comamonadaceae</taxon>
        <taxon>Hylemonella</taxon>
    </lineage>
</organism>
<dbReference type="RefSeq" id="WP_131281779.1">
    <property type="nucleotide sequence ID" value="NZ_CP031395.1"/>
</dbReference>
<dbReference type="KEGG" id="hgr:DW355_16635"/>
<dbReference type="PANTHER" id="PTHR42782:SF4">
    <property type="entry name" value="DUF455 DOMAIN-CONTAINING PROTEIN"/>
    <property type="match status" value="1"/>
</dbReference>
<proteinExistence type="predicted"/>
<reference evidence="1 2" key="1">
    <citation type="submission" date="2018-07" db="EMBL/GenBank/DDBJ databases">
        <title>Exploring interactions and the metabolic potential of the ultra-small soil bacteria Hylemonella gracilis.</title>
        <authorList>
            <person name="Tyc O."/>
            <person name="Kulkarni P."/>
            <person name="Gawehns F."/>
            <person name="Hundscheid M."/>
            <person name="Zweers H."/>
            <person name="Garbeva P."/>
        </authorList>
    </citation>
    <scope>NUCLEOTIDE SEQUENCE [LARGE SCALE GENOMIC DNA]</scope>
    <source>
        <strain evidence="1 2">NS1</strain>
    </source>
</reference>
<evidence type="ECO:0000313" key="2">
    <source>
        <dbReference type="Proteomes" id="UP000292939"/>
    </source>
</evidence>
<dbReference type="PANTHER" id="PTHR42782">
    <property type="entry name" value="SI:CH73-314G15.3"/>
    <property type="match status" value="1"/>
</dbReference>